<comment type="pathway">
    <text evidence="2">Porphyrin-containing compound metabolism; siroheme biosynthesis; sirohydrochlorin from precorrin-2: step 1/1.</text>
</comment>
<keyword evidence="8" id="KW-0560">Oxidoreductase</keyword>
<dbReference type="Pfam" id="PF13241">
    <property type="entry name" value="NAD_binding_7"/>
    <property type="match status" value="1"/>
</dbReference>
<sequence>MSITIIAVTRAGARLAERLAPELNAVARVPAKFAGEAIIATPYTASLSDEVRYWWGRSRALALIMASGIAVRTIVPLISHKTTDPAVVCLDEAGRFVIPLIGGHQAGANDLARRIAALTGGQAAITTASDTQGFPALDMIGRNKGWRIAGDSALTHTMACLVNGDLIGCWVEPDLPDARRWMENHLALCPNIEFVNTAADLMDARYAAALLVTHHQINDLWKKLRAKSVRYLPPVLVVGIGCRRGVSVDELYDALRTTLADAGLDERCVGALATAEIKADEPGLIALANRLAIPLHVVSTAELAALDATKFSRSAATVHFDLPGVAEPCAVIVSGGPLLVPKRAFPRCTIATTLAEHGTLRGTRHMGAHGSTRIGTNSHGSIVSHPAPNREHPSHPRKSVVPSRPTIPKHDQPSGVLTLVSIGPGDPQHLTFAAREALRRAEIVAGYRVYIDLALPLLQPHQEVLVTPAMGDEAGRARHAIELARAGRRVALISSGDIGIYAMAAPVFEALRDDGWTGDDPVVEVIPGISAFQALAARLGAPVSHDFCVISLSDLLTPWEVIERRLRAAAQADFVVALYNPRSRGRDWQLDAALRILRTHRPPTTPVAFGRNVSRDDEHVILTTLAAADPLDADMFTVVLVGNSQSYMLGERMATPRGYTARAQSEANRSEAFPASNQTPREYPIVLTDTSRLSAIVIGGGAVGERKVRGLLEVGASVRLVSPTATPQLAAWAEAGRITWDQRAYTQGDLAGALLAFAATSDRSVNSRIARDAAVAGILCNVADAPEEGCFHVPAVYRSGGVTIAVSSGGAAPARAAALRDAIAQWLGQSLNIEGHR</sequence>
<dbReference type="eggNOG" id="COG1648">
    <property type="taxonomic scope" value="Bacteria"/>
</dbReference>
<evidence type="ECO:0000256" key="11">
    <source>
        <dbReference type="ARBA" id="ARBA00047561"/>
    </source>
</evidence>
<dbReference type="Gene3D" id="3.40.50.720">
    <property type="entry name" value="NAD(P)-binding Rossmann-like Domain"/>
    <property type="match status" value="1"/>
</dbReference>
<dbReference type="EC" id="1.3.1.76" evidence="3"/>
<dbReference type="AlphaFoldDB" id="A7NH15"/>
<dbReference type="InterPro" id="IPR006363">
    <property type="entry name" value="Cbl_synth_CobJ/CibH_dom"/>
</dbReference>
<dbReference type="InterPro" id="IPR038029">
    <property type="entry name" value="GbiG_N_sf"/>
</dbReference>
<dbReference type="SUPFAM" id="SSF53790">
    <property type="entry name" value="Tetrapyrrole methylase"/>
    <property type="match status" value="1"/>
</dbReference>
<dbReference type="Proteomes" id="UP000000263">
    <property type="component" value="Chromosome"/>
</dbReference>
<dbReference type="CDD" id="cd11646">
    <property type="entry name" value="Precorrin_3B_C17_MT"/>
    <property type="match status" value="1"/>
</dbReference>
<evidence type="ECO:0000256" key="4">
    <source>
        <dbReference type="ARBA" id="ARBA00022573"/>
    </source>
</evidence>
<keyword evidence="18" id="KW-1185">Reference proteome</keyword>
<dbReference type="InterPro" id="IPR035996">
    <property type="entry name" value="4pyrrol_Methylase_sf"/>
</dbReference>
<keyword evidence="6 17" id="KW-0808">Transferase</keyword>
<dbReference type="PANTHER" id="PTHR47036:SF1">
    <property type="entry name" value="COBALT-FACTOR III C(17)-METHYLTRANSFERASE-RELATED"/>
    <property type="match status" value="1"/>
</dbReference>
<keyword evidence="9" id="KW-0520">NAD</keyword>
<dbReference type="InterPro" id="IPR014776">
    <property type="entry name" value="4pyrrole_Mease_sub2"/>
</dbReference>
<dbReference type="GO" id="GO:0032259">
    <property type="term" value="P:methylation"/>
    <property type="evidence" value="ECO:0007669"/>
    <property type="project" value="UniProtKB-KW"/>
</dbReference>
<dbReference type="Gene3D" id="3.40.50.11220">
    <property type="match status" value="1"/>
</dbReference>
<dbReference type="InterPro" id="IPR036518">
    <property type="entry name" value="CobE/GbiG_C_sf"/>
</dbReference>
<dbReference type="InterPro" id="IPR036291">
    <property type="entry name" value="NAD(P)-bd_dom_sf"/>
</dbReference>
<dbReference type="InterPro" id="IPR000878">
    <property type="entry name" value="4pyrrol_Mease"/>
</dbReference>
<dbReference type="UniPathway" id="UPA00262">
    <property type="reaction ID" value="UER00222"/>
</dbReference>
<gene>
    <name evidence="17" type="ordered locus">Rcas_0637</name>
</gene>
<dbReference type="SUPFAM" id="SSF51735">
    <property type="entry name" value="NAD(P)-binding Rossmann-fold domains"/>
    <property type="match status" value="1"/>
</dbReference>
<organism evidence="17 18">
    <name type="scientific">Roseiflexus castenholzii (strain DSM 13941 / HLO8)</name>
    <dbReference type="NCBI Taxonomy" id="383372"/>
    <lineage>
        <taxon>Bacteria</taxon>
        <taxon>Bacillati</taxon>
        <taxon>Chloroflexota</taxon>
        <taxon>Chloroflexia</taxon>
        <taxon>Chloroflexales</taxon>
        <taxon>Roseiflexineae</taxon>
        <taxon>Roseiflexaceae</taxon>
        <taxon>Roseiflexus</taxon>
    </lineage>
</organism>
<dbReference type="InterPro" id="IPR021745">
    <property type="entry name" value="CbiG_mid"/>
</dbReference>
<evidence type="ECO:0000256" key="7">
    <source>
        <dbReference type="ARBA" id="ARBA00022691"/>
    </source>
</evidence>
<dbReference type="RefSeq" id="WP_012119193.1">
    <property type="nucleotide sequence ID" value="NC_009767.1"/>
</dbReference>
<evidence type="ECO:0000256" key="2">
    <source>
        <dbReference type="ARBA" id="ARBA00005010"/>
    </source>
</evidence>
<dbReference type="eggNOG" id="COG2073">
    <property type="taxonomic scope" value="Bacteria"/>
</dbReference>
<dbReference type="GO" id="GO:0043115">
    <property type="term" value="F:precorrin-2 dehydrogenase activity"/>
    <property type="evidence" value="ECO:0007669"/>
    <property type="project" value="UniProtKB-EC"/>
</dbReference>
<dbReference type="EMBL" id="CP000804">
    <property type="protein sequence ID" value="ABU56762.1"/>
    <property type="molecule type" value="Genomic_DNA"/>
</dbReference>
<dbReference type="GO" id="GO:0019354">
    <property type="term" value="P:siroheme biosynthetic process"/>
    <property type="evidence" value="ECO:0007669"/>
    <property type="project" value="UniProtKB-UniPathway"/>
</dbReference>
<dbReference type="eggNOG" id="COG1010">
    <property type="taxonomic scope" value="Bacteria"/>
</dbReference>
<dbReference type="NCBIfam" id="TIGR01470">
    <property type="entry name" value="cysG_Nterm"/>
    <property type="match status" value="1"/>
</dbReference>
<keyword evidence="7" id="KW-0949">S-adenosyl-L-methionine</keyword>
<dbReference type="STRING" id="383372.Rcas_0637"/>
<proteinExistence type="predicted"/>
<accession>A7NH15</accession>
<dbReference type="HOGENOM" id="CLU_009721_1_0_0"/>
<evidence type="ECO:0000256" key="6">
    <source>
        <dbReference type="ARBA" id="ARBA00022679"/>
    </source>
</evidence>
<feature type="domain" description="CobE/GbiG C-terminal" evidence="14">
    <location>
        <begin position="236"/>
        <end position="351"/>
    </location>
</feature>
<dbReference type="NCBIfam" id="TIGR01466">
    <property type="entry name" value="cobJ_cbiH"/>
    <property type="match status" value="1"/>
</dbReference>
<dbReference type="SUPFAM" id="SSF159664">
    <property type="entry name" value="CobE/GbiG C-terminal domain-like"/>
    <property type="match status" value="1"/>
</dbReference>
<evidence type="ECO:0000256" key="10">
    <source>
        <dbReference type="ARBA" id="ARBA00023244"/>
    </source>
</evidence>
<evidence type="ECO:0000259" key="16">
    <source>
        <dbReference type="Pfam" id="PF11761"/>
    </source>
</evidence>
<dbReference type="Pfam" id="PF00590">
    <property type="entry name" value="TP_methylase"/>
    <property type="match status" value="1"/>
</dbReference>
<dbReference type="SUPFAM" id="SSF159672">
    <property type="entry name" value="CbiG N-terminal domain-like"/>
    <property type="match status" value="1"/>
</dbReference>
<feature type="region of interest" description="Disordered" evidence="12">
    <location>
        <begin position="370"/>
        <end position="412"/>
    </location>
</feature>
<dbReference type="InterPro" id="IPR002750">
    <property type="entry name" value="CobE/GbiG_C"/>
</dbReference>
<dbReference type="GO" id="GO:0008168">
    <property type="term" value="F:methyltransferase activity"/>
    <property type="evidence" value="ECO:0007669"/>
    <property type="project" value="UniProtKB-KW"/>
</dbReference>
<name>A7NH15_ROSCS</name>
<dbReference type="InterPro" id="IPR014777">
    <property type="entry name" value="4pyrrole_Mease_sub1"/>
</dbReference>
<keyword evidence="4" id="KW-0169">Cobalamin biosynthesis</keyword>
<evidence type="ECO:0000256" key="5">
    <source>
        <dbReference type="ARBA" id="ARBA00022603"/>
    </source>
</evidence>
<evidence type="ECO:0000259" key="13">
    <source>
        <dbReference type="Pfam" id="PF00590"/>
    </source>
</evidence>
<keyword evidence="5 17" id="KW-0489">Methyltransferase</keyword>
<evidence type="ECO:0000259" key="14">
    <source>
        <dbReference type="Pfam" id="PF01890"/>
    </source>
</evidence>
<protein>
    <recommendedName>
        <fullName evidence="3">precorrin-2 dehydrogenase</fullName>
        <ecNumber evidence="3">1.3.1.76</ecNumber>
    </recommendedName>
</protein>
<dbReference type="InterPro" id="IPR006367">
    <property type="entry name" value="Sirohaem_synthase_N"/>
</dbReference>
<evidence type="ECO:0000256" key="8">
    <source>
        <dbReference type="ARBA" id="ARBA00023002"/>
    </source>
</evidence>
<evidence type="ECO:0000259" key="15">
    <source>
        <dbReference type="Pfam" id="PF11760"/>
    </source>
</evidence>
<dbReference type="InterPro" id="IPR051810">
    <property type="entry name" value="Precorrin_MeTrfase"/>
</dbReference>
<keyword evidence="10" id="KW-0627">Porphyrin biosynthesis</keyword>
<dbReference type="Pfam" id="PF11761">
    <property type="entry name" value="CbiG_mid"/>
    <property type="match status" value="1"/>
</dbReference>
<evidence type="ECO:0000256" key="9">
    <source>
        <dbReference type="ARBA" id="ARBA00023027"/>
    </source>
</evidence>
<evidence type="ECO:0000256" key="12">
    <source>
        <dbReference type="SAM" id="MobiDB-lite"/>
    </source>
</evidence>
<dbReference type="Gene3D" id="3.40.1010.10">
    <property type="entry name" value="Cobalt-precorrin-4 Transmethylase, Domain 1"/>
    <property type="match status" value="1"/>
</dbReference>
<dbReference type="Gene3D" id="3.30.950.10">
    <property type="entry name" value="Methyltransferase, Cobalt-precorrin-4 Transmethylase, Domain 2"/>
    <property type="match status" value="1"/>
</dbReference>
<dbReference type="UniPathway" id="UPA00148"/>
<feature type="domain" description="Cobalamin biosynthesis central region" evidence="16">
    <location>
        <begin position="135"/>
        <end position="222"/>
    </location>
</feature>
<evidence type="ECO:0000256" key="3">
    <source>
        <dbReference type="ARBA" id="ARBA00012400"/>
    </source>
</evidence>
<feature type="domain" description="Cobalamin synthesis G N-terminal" evidence="15">
    <location>
        <begin position="52"/>
        <end position="130"/>
    </location>
</feature>
<dbReference type="Gene3D" id="3.30.160.110">
    <property type="entry name" value="Siroheme synthase, domain 2"/>
    <property type="match status" value="1"/>
</dbReference>
<evidence type="ECO:0000313" key="18">
    <source>
        <dbReference type="Proteomes" id="UP000000263"/>
    </source>
</evidence>
<evidence type="ECO:0000256" key="1">
    <source>
        <dbReference type="ARBA" id="ARBA00004953"/>
    </source>
</evidence>
<dbReference type="KEGG" id="rca:Rcas_0637"/>
<dbReference type="InterPro" id="IPR021744">
    <property type="entry name" value="CbiG_N"/>
</dbReference>
<dbReference type="PANTHER" id="PTHR47036">
    <property type="entry name" value="COBALT-FACTOR III C(17)-METHYLTRANSFERASE-RELATED"/>
    <property type="match status" value="1"/>
</dbReference>
<comment type="pathway">
    <text evidence="1">Cofactor biosynthesis; adenosylcobalamin biosynthesis.</text>
</comment>
<evidence type="ECO:0000313" key="17">
    <source>
        <dbReference type="EMBL" id="ABU56762.1"/>
    </source>
</evidence>
<dbReference type="GO" id="GO:0009236">
    <property type="term" value="P:cobalamin biosynthetic process"/>
    <property type="evidence" value="ECO:0007669"/>
    <property type="project" value="UniProtKB-UniPathway"/>
</dbReference>
<dbReference type="Pfam" id="PF11760">
    <property type="entry name" value="CbiG_N"/>
    <property type="match status" value="1"/>
</dbReference>
<dbReference type="SUPFAM" id="SSF75615">
    <property type="entry name" value="Siroheme synthase middle domains-like"/>
    <property type="match status" value="1"/>
</dbReference>
<dbReference type="Gene3D" id="3.30.420.180">
    <property type="entry name" value="CobE/GbiG C-terminal domain"/>
    <property type="match status" value="1"/>
</dbReference>
<comment type="catalytic activity">
    <reaction evidence="11">
        <text>precorrin-2 + NAD(+) = sirohydrochlorin + NADH + 2 H(+)</text>
        <dbReference type="Rhea" id="RHEA:15613"/>
        <dbReference type="ChEBI" id="CHEBI:15378"/>
        <dbReference type="ChEBI" id="CHEBI:57540"/>
        <dbReference type="ChEBI" id="CHEBI:57945"/>
        <dbReference type="ChEBI" id="CHEBI:58351"/>
        <dbReference type="ChEBI" id="CHEBI:58827"/>
        <dbReference type="EC" id="1.3.1.76"/>
    </reaction>
</comment>
<feature type="domain" description="Tetrapyrrole methylase" evidence="13">
    <location>
        <begin position="417"/>
        <end position="627"/>
    </location>
</feature>
<dbReference type="Pfam" id="PF01890">
    <property type="entry name" value="CbiG_C"/>
    <property type="match status" value="1"/>
</dbReference>
<reference evidence="17 18" key="1">
    <citation type="submission" date="2007-08" db="EMBL/GenBank/DDBJ databases">
        <title>Complete sequence of Roseiflexus castenholzii DSM 13941.</title>
        <authorList>
            <consortium name="US DOE Joint Genome Institute"/>
            <person name="Copeland A."/>
            <person name="Lucas S."/>
            <person name="Lapidus A."/>
            <person name="Barry K."/>
            <person name="Glavina del Rio T."/>
            <person name="Dalin E."/>
            <person name="Tice H."/>
            <person name="Pitluck S."/>
            <person name="Thompson L.S."/>
            <person name="Brettin T."/>
            <person name="Bruce D."/>
            <person name="Detter J.C."/>
            <person name="Han C."/>
            <person name="Tapia R."/>
            <person name="Schmutz J."/>
            <person name="Larimer F."/>
            <person name="Land M."/>
            <person name="Hauser L."/>
            <person name="Kyrpides N."/>
            <person name="Mikhailova N."/>
            <person name="Bryant D.A."/>
            <person name="Hanada S."/>
            <person name="Tsukatani Y."/>
            <person name="Richardson P."/>
        </authorList>
    </citation>
    <scope>NUCLEOTIDE SEQUENCE [LARGE SCALE GENOMIC DNA]</scope>
    <source>
        <strain evidence="18">DSM 13941 / HLO8</strain>
    </source>
</reference>